<dbReference type="PANTHER" id="PTHR36353:SF1">
    <property type="entry name" value="TRANSMEMBRANE PROTEIN"/>
    <property type="match status" value="1"/>
</dbReference>
<comment type="caution">
    <text evidence="3">The sequence shown here is derived from an EMBL/GenBank/DDBJ whole genome shotgun (WGS) entry which is preliminary data.</text>
</comment>
<keyword evidence="2" id="KW-0812">Transmembrane</keyword>
<protein>
    <submittedName>
        <fullName evidence="3">Uncharacterized protein</fullName>
    </submittedName>
</protein>
<evidence type="ECO:0000313" key="4">
    <source>
        <dbReference type="Proteomes" id="UP001202328"/>
    </source>
</evidence>
<dbReference type="AlphaFoldDB" id="A0AAD4XBF6"/>
<reference evidence="3" key="1">
    <citation type="submission" date="2022-04" db="EMBL/GenBank/DDBJ databases">
        <title>A functionally conserved STORR gene fusion in Papaver species that diverged 16.8 million years ago.</title>
        <authorList>
            <person name="Catania T."/>
        </authorList>
    </citation>
    <scope>NUCLEOTIDE SEQUENCE</scope>
    <source>
        <strain evidence="3">S-188037</strain>
    </source>
</reference>
<feature type="transmembrane region" description="Helical" evidence="2">
    <location>
        <begin position="321"/>
        <end position="341"/>
    </location>
</feature>
<feature type="transmembrane region" description="Helical" evidence="2">
    <location>
        <begin position="347"/>
        <end position="373"/>
    </location>
</feature>
<dbReference type="PANTHER" id="PTHR36353">
    <property type="entry name" value="TRANSMEMBRANE PROTEIN"/>
    <property type="match status" value="1"/>
</dbReference>
<name>A0AAD4XBF6_9MAGN</name>
<dbReference type="Proteomes" id="UP001202328">
    <property type="component" value="Unassembled WGS sequence"/>
</dbReference>
<evidence type="ECO:0000313" key="3">
    <source>
        <dbReference type="EMBL" id="KAI3896711.1"/>
    </source>
</evidence>
<feature type="transmembrane region" description="Helical" evidence="2">
    <location>
        <begin position="27"/>
        <end position="46"/>
    </location>
</feature>
<feature type="transmembrane region" description="Helical" evidence="2">
    <location>
        <begin position="428"/>
        <end position="448"/>
    </location>
</feature>
<dbReference type="Pfam" id="PF25105">
    <property type="entry name" value="DUF7813"/>
    <property type="match status" value="1"/>
</dbReference>
<organism evidence="3 4">
    <name type="scientific">Papaver atlanticum</name>
    <dbReference type="NCBI Taxonomy" id="357466"/>
    <lineage>
        <taxon>Eukaryota</taxon>
        <taxon>Viridiplantae</taxon>
        <taxon>Streptophyta</taxon>
        <taxon>Embryophyta</taxon>
        <taxon>Tracheophyta</taxon>
        <taxon>Spermatophyta</taxon>
        <taxon>Magnoliopsida</taxon>
        <taxon>Ranunculales</taxon>
        <taxon>Papaveraceae</taxon>
        <taxon>Papaveroideae</taxon>
        <taxon>Papaver</taxon>
    </lineage>
</organism>
<feature type="region of interest" description="Disordered" evidence="1">
    <location>
        <begin position="84"/>
        <end position="114"/>
    </location>
</feature>
<accession>A0AAD4XBF6</accession>
<dbReference type="EMBL" id="JAJJMB010011871">
    <property type="protein sequence ID" value="KAI3896711.1"/>
    <property type="molecule type" value="Genomic_DNA"/>
</dbReference>
<sequence length="473" mass="53230">MNRAAPAAAGPRLELRTTAQLIKRTTVSFSTSLYTYLFLSLLLFFFRTSVENGTSIITSFIDRDPSLKALLSRIDLSGRNIKSSNTEDNSFSSSGSTSSGGGGTSRSNFNNNRGRRRRRPFLHLSRVGTLDDDFFSTDDDIDNDRGLFGFGKKGMINVTTVNLSYLFRDDGGRNDGVMLNEIVASGGFQFKDEGSVMNDGGGIVGNEEEEGDFQFFMKGLELGRRDAAALFFLVSFLSVAYGWVILGYLVTHSCIHGIVFFVVVNNHLGKHVSFKKNIWGGSKLGVRRVSGFILMRWAVRDAMTQLLGLWFFSEIEDQHSFFKLFISLKLMPFSITSPWIVGYETQISGFLFTWFLLDVVVALVFAVDSWVAIMDIRMSGKEIVREGCYLISTMMNQAIQLKCYEAILCGSFVRWILVHSFGNIFASAFQSIVEVYFMVAWLIYYFAARSRDTSSDGRRFGRRDLEDYINALR</sequence>
<dbReference type="InterPro" id="IPR056715">
    <property type="entry name" value="DUF7813"/>
</dbReference>
<feature type="transmembrane region" description="Helical" evidence="2">
    <location>
        <begin position="227"/>
        <end position="244"/>
    </location>
</feature>
<gene>
    <name evidence="3" type="ORF">MKW98_009564</name>
</gene>
<proteinExistence type="predicted"/>
<keyword evidence="2" id="KW-0472">Membrane</keyword>
<keyword evidence="2" id="KW-1133">Transmembrane helix</keyword>
<keyword evidence="4" id="KW-1185">Reference proteome</keyword>
<evidence type="ECO:0000256" key="1">
    <source>
        <dbReference type="SAM" id="MobiDB-lite"/>
    </source>
</evidence>
<evidence type="ECO:0000256" key="2">
    <source>
        <dbReference type="SAM" id="Phobius"/>
    </source>
</evidence>